<name>A0A5B7K8M3_PORTR</name>
<keyword evidence="2" id="KW-1185">Reference proteome</keyword>
<accession>A0A5B7K8M3</accession>
<evidence type="ECO:0000313" key="2">
    <source>
        <dbReference type="Proteomes" id="UP000324222"/>
    </source>
</evidence>
<comment type="caution">
    <text evidence="1">The sequence shown here is derived from an EMBL/GenBank/DDBJ whole genome shotgun (WGS) entry which is preliminary data.</text>
</comment>
<reference evidence="1 2" key="1">
    <citation type="submission" date="2019-05" db="EMBL/GenBank/DDBJ databases">
        <title>Another draft genome of Portunus trituberculatus and its Hox gene families provides insights of decapod evolution.</title>
        <authorList>
            <person name="Jeong J.-H."/>
            <person name="Song I."/>
            <person name="Kim S."/>
            <person name="Choi T."/>
            <person name="Kim D."/>
            <person name="Ryu S."/>
            <person name="Kim W."/>
        </authorList>
    </citation>
    <scope>NUCLEOTIDE SEQUENCE [LARGE SCALE GENOMIC DNA]</scope>
    <source>
        <tissue evidence="1">Muscle</tissue>
    </source>
</reference>
<organism evidence="1 2">
    <name type="scientific">Portunus trituberculatus</name>
    <name type="common">Swimming crab</name>
    <name type="synonym">Neptunus trituberculatus</name>
    <dbReference type="NCBI Taxonomy" id="210409"/>
    <lineage>
        <taxon>Eukaryota</taxon>
        <taxon>Metazoa</taxon>
        <taxon>Ecdysozoa</taxon>
        <taxon>Arthropoda</taxon>
        <taxon>Crustacea</taxon>
        <taxon>Multicrustacea</taxon>
        <taxon>Malacostraca</taxon>
        <taxon>Eumalacostraca</taxon>
        <taxon>Eucarida</taxon>
        <taxon>Decapoda</taxon>
        <taxon>Pleocyemata</taxon>
        <taxon>Brachyura</taxon>
        <taxon>Eubrachyura</taxon>
        <taxon>Portunoidea</taxon>
        <taxon>Portunidae</taxon>
        <taxon>Portuninae</taxon>
        <taxon>Portunus</taxon>
    </lineage>
</organism>
<dbReference type="AlphaFoldDB" id="A0A5B7K8M3"/>
<dbReference type="Proteomes" id="UP000324222">
    <property type="component" value="Unassembled WGS sequence"/>
</dbReference>
<protein>
    <submittedName>
        <fullName evidence="1">Uncharacterized protein</fullName>
    </submittedName>
</protein>
<proteinExistence type="predicted"/>
<sequence length="70" mass="7434">MLLNTLGAADTKACLRRNPGTPVESRSRSRSILLWTTCAPLTPLFKTITASTTALSSLAQLTTKTPCNVA</sequence>
<evidence type="ECO:0000313" key="1">
    <source>
        <dbReference type="EMBL" id="MPD05341.1"/>
    </source>
</evidence>
<gene>
    <name evidence="1" type="ORF">E2C01_101080</name>
</gene>
<dbReference type="EMBL" id="VSRR010145528">
    <property type="protein sequence ID" value="MPD05341.1"/>
    <property type="molecule type" value="Genomic_DNA"/>
</dbReference>